<dbReference type="EMBL" id="CP036275">
    <property type="protein sequence ID" value="QDU35880.1"/>
    <property type="molecule type" value="Genomic_DNA"/>
</dbReference>
<keyword evidence="2" id="KW-0732">Signal</keyword>
<gene>
    <name evidence="3" type="ORF">Mal4_01620</name>
</gene>
<evidence type="ECO:0000313" key="4">
    <source>
        <dbReference type="Proteomes" id="UP000320496"/>
    </source>
</evidence>
<evidence type="ECO:0008006" key="5">
    <source>
        <dbReference type="Google" id="ProtNLM"/>
    </source>
</evidence>
<feature type="region of interest" description="Disordered" evidence="1">
    <location>
        <begin position="276"/>
        <end position="301"/>
    </location>
</feature>
<feature type="signal peptide" evidence="2">
    <location>
        <begin position="1"/>
        <end position="27"/>
    </location>
</feature>
<sequence length="625" mass="64389" precursor="true">MKQSTFALRCLLSLTLTSALFLRPGLAEESALPTTETSEAATEQTRLTDQDLSEQVEIIVRSELRSSSRTSHGVAVSLKNTSDEDLAGPIVLAVDGTGVDALKLAETDGELTDGAGYIEFIPETGTLRAGQITRSKRIEFSSEETLPLESRRAFELTARVVCPADAELAAAAGEADEVDEEDLVPGKSYTWEEVRHAMDVQIKHTPELLKHEGVVGTAIGEDPDGNLVVLLYTTRHGVVKEMPGSVGGIDLGQDVVGDRFRARPATDRVVRRNGKTVALPPPANRGGLGQPGGDGADAGNETITAAPAETVAEEADIQIATGDEEVADPNLIISGGIIDPTERCPRPVPIGVSAFNGVGGSFAGTLGCRCIDSAGTQYILSNSHVFSREGLASIGEPILQPSPGDGGIAGDEIANLVDFQPYFLPSATGGSDFPNGLGVNVMDCALAEVIPGTVAATSPVYGAPSREIATPVLGMRVQKFGRTTAQTGGRLSGLNVIVPVGFGLGVIEFVGQIAYKGDDPSRSLGAPGDSGSLIVTVEDNRPVGLLFAGGGGTTLANPIGVVLNRFGVVIDDGSGIPPNAAGVSGTTGGAVAPLTPGEMADMFLPASRRHSSARDTAEAGAARGK</sequence>
<dbReference type="KEGG" id="mri:Mal4_01620"/>
<feature type="compositionally biased region" description="Gly residues" evidence="1">
    <location>
        <begin position="286"/>
        <end position="296"/>
    </location>
</feature>
<evidence type="ECO:0000313" key="3">
    <source>
        <dbReference type="EMBL" id="QDU35880.1"/>
    </source>
</evidence>
<name>A0A517Z070_9PLAN</name>
<dbReference type="SUPFAM" id="SSF50494">
    <property type="entry name" value="Trypsin-like serine proteases"/>
    <property type="match status" value="1"/>
</dbReference>
<dbReference type="Gene3D" id="2.40.10.10">
    <property type="entry name" value="Trypsin-like serine proteases"/>
    <property type="match status" value="1"/>
</dbReference>
<dbReference type="InterPro" id="IPR043504">
    <property type="entry name" value="Peptidase_S1_PA_chymotrypsin"/>
</dbReference>
<reference evidence="3 4" key="1">
    <citation type="submission" date="2019-02" db="EMBL/GenBank/DDBJ databases">
        <title>Deep-cultivation of Planctomycetes and their phenomic and genomic characterization uncovers novel biology.</title>
        <authorList>
            <person name="Wiegand S."/>
            <person name="Jogler M."/>
            <person name="Boedeker C."/>
            <person name="Pinto D."/>
            <person name="Vollmers J."/>
            <person name="Rivas-Marin E."/>
            <person name="Kohn T."/>
            <person name="Peeters S.H."/>
            <person name="Heuer A."/>
            <person name="Rast P."/>
            <person name="Oberbeckmann S."/>
            <person name="Bunk B."/>
            <person name="Jeske O."/>
            <person name="Meyerdierks A."/>
            <person name="Storesund J.E."/>
            <person name="Kallscheuer N."/>
            <person name="Luecker S."/>
            <person name="Lage O.M."/>
            <person name="Pohl T."/>
            <person name="Merkel B.J."/>
            <person name="Hornburger P."/>
            <person name="Mueller R.-W."/>
            <person name="Bruemmer F."/>
            <person name="Labrenz M."/>
            <person name="Spormann A.M."/>
            <person name="Op den Camp H."/>
            <person name="Overmann J."/>
            <person name="Amann R."/>
            <person name="Jetten M.S.M."/>
            <person name="Mascher T."/>
            <person name="Medema M.H."/>
            <person name="Devos D.P."/>
            <person name="Kaster A.-K."/>
            <person name="Ovreas L."/>
            <person name="Rohde M."/>
            <person name="Galperin M.Y."/>
            <person name="Jogler C."/>
        </authorList>
    </citation>
    <scope>NUCLEOTIDE SEQUENCE [LARGE SCALE GENOMIC DNA]</scope>
    <source>
        <strain evidence="3 4">Mal4</strain>
    </source>
</reference>
<dbReference type="Proteomes" id="UP000320496">
    <property type="component" value="Chromosome"/>
</dbReference>
<accession>A0A517Z070</accession>
<feature type="region of interest" description="Disordered" evidence="1">
    <location>
        <begin position="606"/>
        <end position="625"/>
    </location>
</feature>
<keyword evidence="4" id="KW-1185">Reference proteome</keyword>
<organism evidence="3 4">
    <name type="scientific">Maioricimonas rarisocia</name>
    <dbReference type="NCBI Taxonomy" id="2528026"/>
    <lineage>
        <taxon>Bacteria</taxon>
        <taxon>Pseudomonadati</taxon>
        <taxon>Planctomycetota</taxon>
        <taxon>Planctomycetia</taxon>
        <taxon>Planctomycetales</taxon>
        <taxon>Planctomycetaceae</taxon>
        <taxon>Maioricimonas</taxon>
    </lineage>
</organism>
<evidence type="ECO:0000256" key="1">
    <source>
        <dbReference type="SAM" id="MobiDB-lite"/>
    </source>
</evidence>
<dbReference type="AlphaFoldDB" id="A0A517Z070"/>
<proteinExistence type="predicted"/>
<feature type="chain" id="PRO_5021815432" description="Trypsin" evidence="2">
    <location>
        <begin position="28"/>
        <end position="625"/>
    </location>
</feature>
<dbReference type="InterPro" id="IPR009003">
    <property type="entry name" value="Peptidase_S1_PA"/>
</dbReference>
<dbReference type="OrthoDB" id="291346at2"/>
<evidence type="ECO:0000256" key="2">
    <source>
        <dbReference type="SAM" id="SignalP"/>
    </source>
</evidence>
<dbReference type="RefSeq" id="WP_145366579.1">
    <property type="nucleotide sequence ID" value="NZ_CP036275.1"/>
</dbReference>
<protein>
    <recommendedName>
        <fullName evidence="5">Trypsin</fullName>
    </recommendedName>
</protein>